<keyword evidence="10" id="KW-1185">Reference proteome</keyword>
<evidence type="ECO:0000256" key="5">
    <source>
        <dbReference type="ARBA" id="ARBA00022989"/>
    </source>
</evidence>
<evidence type="ECO:0000256" key="1">
    <source>
        <dbReference type="ARBA" id="ARBA00004651"/>
    </source>
</evidence>
<keyword evidence="6 7" id="KW-0472">Membrane</keyword>
<dbReference type="SUPFAM" id="SSF161098">
    <property type="entry name" value="MetI-like"/>
    <property type="match status" value="1"/>
</dbReference>
<dbReference type="PROSITE" id="PS50928">
    <property type="entry name" value="ABC_TM1"/>
    <property type="match status" value="1"/>
</dbReference>
<organism evidence="9 10">
    <name type="scientific">Velocimicrobium porci</name>
    <dbReference type="NCBI Taxonomy" id="2606634"/>
    <lineage>
        <taxon>Bacteria</taxon>
        <taxon>Bacillati</taxon>
        <taxon>Bacillota</taxon>
        <taxon>Clostridia</taxon>
        <taxon>Lachnospirales</taxon>
        <taxon>Lachnospiraceae</taxon>
        <taxon>Velocimicrobium</taxon>
    </lineage>
</organism>
<evidence type="ECO:0000313" key="10">
    <source>
        <dbReference type="Proteomes" id="UP000482209"/>
    </source>
</evidence>
<feature type="transmembrane region" description="Helical" evidence="7">
    <location>
        <begin position="75"/>
        <end position="94"/>
    </location>
</feature>
<keyword evidence="4 7" id="KW-0812">Transmembrane</keyword>
<comment type="subcellular location">
    <subcellularLocation>
        <location evidence="1 7">Cell membrane</location>
        <topology evidence="1 7">Multi-pass membrane protein</topology>
    </subcellularLocation>
</comment>
<reference evidence="9 10" key="1">
    <citation type="submission" date="2019-08" db="EMBL/GenBank/DDBJ databases">
        <title>In-depth cultivation of the pig gut microbiome towards novel bacterial diversity and tailored functional studies.</title>
        <authorList>
            <person name="Wylensek D."/>
            <person name="Hitch T.C.A."/>
            <person name="Clavel T."/>
        </authorList>
    </citation>
    <scope>NUCLEOTIDE SEQUENCE [LARGE SCALE GENOMIC DNA]</scope>
    <source>
        <strain evidence="9 10">WCA-693-APC-MOT-I</strain>
    </source>
</reference>
<name>A0A6L5XXT2_9FIRM</name>
<dbReference type="Proteomes" id="UP000482209">
    <property type="component" value="Unassembled WGS sequence"/>
</dbReference>
<evidence type="ECO:0000256" key="6">
    <source>
        <dbReference type="ARBA" id="ARBA00023136"/>
    </source>
</evidence>
<evidence type="ECO:0000256" key="2">
    <source>
        <dbReference type="ARBA" id="ARBA00022448"/>
    </source>
</evidence>
<dbReference type="InterPro" id="IPR035906">
    <property type="entry name" value="MetI-like_sf"/>
</dbReference>
<dbReference type="AlphaFoldDB" id="A0A6L5XXT2"/>
<dbReference type="PANTHER" id="PTHR30151">
    <property type="entry name" value="ALKANE SULFONATE ABC TRANSPORTER-RELATED, MEMBRANE SUBUNIT"/>
    <property type="match status" value="1"/>
</dbReference>
<accession>A0A6L5XXT2</accession>
<dbReference type="GO" id="GO:0005886">
    <property type="term" value="C:plasma membrane"/>
    <property type="evidence" value="ECO:0007669"/>
    <property type="project" value="UniProtKB-SubCell"/>
</dbReference>
<sequence>MISTTNNNQSNQHLNIPFQIKPWAVFLWLAIWQIASQWIGEPILLVSPIMVIKRLFELILTSSFWYSILFSLSRIATGFFCGVLTGSLLAVLSYRYKYILELLTPLILITKTIPVASFIILVLIWVSSKNLSILISFIMVLPIIYTNVFSGIASTDKELLEMAQVFSLSSWKKIRYIYLSQILPFFQSACSLSLGLCWKAGIAAEVIGIPADSIGEKLYNAKIYIDTADLFAWTIVIIIISIFFEKLISTLLNLLVERLERIS</sequence>
<gene>
    <name evidence="9" type="ORF">FYJ58_02685</name>
</gene>
<dbReference type="Gene3D" id="1.10.3720.10">
    <property type="entry name" value="MetI-like"/>
    <property type="match status" value="1"/>
</dbReference>
<keyword evidence="3" id="KW-1003">Cell membrane</keyword>
<proteinExistence type="inferred from homology"/>
<evidence type="ECO:0000256" key="4">
    <source>
        <dbReference type="ARBA" id="ARBA00022692"/>
    </source>
</evidence>
<dbReference type="RefSeq" id="WP_154516855.1">
    <property type="nucleotide sequence ID" value="NZ_VUMT01000003.1"/>
</dbReference>
<evidence type="ECO:0000313" key="9">
    <source>
        <dbReference type="EMBL" id="MSS62783.1"/>
    </source>
</evidence>
<feature type="domain" description="ABC transmembrane type-1" evidence="8">
    <location>
        <begin position="64"/>
        <end position="248"/>
    </location>
</feature>
<feature type="transmembrane region" description="Helical" evidence="7">
    <location>
        <begin position="106"/>
        <end position="127"/>
    </location>
</feature>
<evidence type="ECO:0000259" key="8">
    <source>
        <dbReference type="PROSITE" id="PS50928"/>
    </source>
</evidence>
<dbReference type="EMBL" id="VUMT01000003">
    <property type="protein sequence ID" value="MSS62783.1"/>
    <property type="molecule type" value="Genomic_DNA"/>
</dbReference>
<keyword evidence="2 7" id="KW-0813">Transport</keyword>
<keyword evidence="5 7" id="KW-1133">Transmembrane helix</keyword>
<dbReference type="GO" id="GO:0055085">
    <property type="term" value="P:transmembrane transport"/>
    <property type="evidence" value="ECO:0007669"/>
    <property type="project" value="InterPro"/>
</dbReference>
<evidence type="ECO:0000256" key="3">
    <source>
        <dbReference type="ARBA" id="ARBA00022475"/>
    </source>
</evidence>
<comment type="caution">
    <text evidence="9">The sequence shown here is derived from an EMBL/GenBank/DDBJ whole genome shotgun (WGS) entry which is preliminary data.</text>
</comment>
<comment type="similarity">
    <text evidence="7">Belongs to the binding-protein-dependent transport system permease family.</text>
</comment>
<dbReference type="PANTHER" id="PTHR30151:SF0">
    <property type="entry name" value="ABC TRANSPORTER PERMEASE PROTEIN MJ0413-RELATED"/>
    <property type="match status" value="1"/>
</dbReference>
<dbReference type="InterPro" id="IPR000515">
    <property type="entry name" value="MetI-like"/>
</dbReference>
<evidence type="ECO:0000256" key="7">
    <source>
        <dbReference type="RuleBase" id="RU363032"/>
    </source>
</evidence>
<dbReference type="CDD" id="cd06261">
    <property type="entry name" value="TM_PBP2"/>
    <property type="match status" value="1"/>
</dbReference>
<dbReference type="Pfam" id="PF00528">
    <property type="entry name" value="BPD_transp_1"/>
    <property type="match status" value="1"/>
</dbReference>
<feature type="transmembrane region" description="Helical" evidence="7">
    <location>
        <begin position="133"/>
        <end position="155"/>
    </location>
</feature>
<feature type="transmembrane region" description="Helical" evidence="7">
    <location>
        <begin position="230"/>
        <end position="256"/>
    </location>
</feature>
<protein>
    <submittedName>
        <fullName evidence="9">ABC transporter permease subunit</fullName>
    </submittedName>
</protein>